<accession>A0ABM5GNN0</accession>
<dbReference type="RefSeq" id="XP_072859273.1">
    <property type="nucleotide sequence ID" value="XM_073003172.1"/>
</dbReference>
<dbReference type="RefSeq" id="XP_072859274.1">
    <property type="nucleotide sequence ID" value="XM_073003173.1"/>
</dbReference>
<dbReference type="InterPro" id="IPR004838">
    <property type="entry name" value="NHTrfase_class1_PyrdxlP-BS"/>
</dbReference>
<evidence type="ECO:0000313" key="6">
    <source>
        <dbReference type="RefSeq" id="XP_072859274.1"/>
    </source>
</evidence>
<keyword evidence="4" id="KW-1185">Reference proteome</keyword>
<dbReference type="PANTHER" id="PTHR43795:SF51">
    <property type="entry name" value="AMINOTRANSFERASE CLASS I_CLASSII DOMAIN-CONTAINING PROTEIN"/>
    <property type="match status" value="1"/>
</dbReference>
<proteinExistence type="inferred from homology"/>
<comment type="similarity">
    <text evidence="1">Belongs to the class-I pyridoxal-phosphate-dependent aminotransferase family.</text>
</comment>
<dbReference type="PROSITE" id="PS00105">
    <property type="entry name" value="AA_TRANSFER_CLASS_1"/>
    <property type="match status" value="1"/>
</dbReference>
<gene>
    <name evidence="5 6" type="primary">LOC110074696</name>
</gene>
<evidence type="ECO:0000313" key="4">
    <source>
        <dbReference type="Proteomes" id="UP001652642"/>
    </source>
</evidence>
<dbReference type="InterPro" id="IPR015422">
    <property type="entry name" value="PyrdxlP-dep_Trfase_small"/>
</dbReference>
<dbReference type="PRINTS" id="PR00753">
    <property type="entry name" value="ACCSYNTHASE"/>
</dbReference>
<dbReference type="InterPro" id="IPR004839">
    <property type="entry name" value="Aminotransferase_I/II_large"/>
</dbReference>
<dbReference type="PANTHER" id="PTHR43795">
    <property type="entry name" value="BIFUNCTIONAL ASPARTATE AMINOTRANSFERASE AND GLUTAMATE/ASPARTATE-PREPHENATE AMINOTRANSFERASE-RELATED"/>
    <property type="match status" value="1"/>
</dbReference>
<dbReference type="Gene3D" id="3.40.640.10">
    <property type="entry name" value="Type I PLP-dependent aspartate aminotransferase-like (Major domain)"/>
    <property type="match status" value="1"/>
</dbReference>
<reference evidence="5 6" key="1">
    <citation type="submission" date="2025-05" db="UniProtKB">
        <authorList>
            <consortium name="RefSeq"/>
        </authorList>
    </citation>
    <scope>IDENTIFICATION</scope>
</reference>
<dbReference type="Gene3D" id="3.90.1150.10">
    <property type="entry name" value="Aspartate Aminotransferase, domain 1"/>
    <property type="match status" value="1"/>
</dbReference>
<dbReference type="GeneID" id="110074696"/>
<dbReference type="CDD" id="cd00609">
    <property type="entry name" value="AAT_like"/>
    <property type="match status" value="1"/>
</dbReference>
<evidence type="ECO:0000256" key="2">
    <source>
        <dbReference type="ARBA" id="ARBA00022898"/>
    </source>
</evidence>
<dbReference type="InterPro" id="IPR015421">
    <property type="entry name" value="PyrdxlP-dep_Trfase_major"/>
</dbReference>
<protein>
    <submittedName>
        <fullName evidence="5 6">1-aminocyclopropane-1-carboxylate synthase-like protein 1 isoform X2</fullName>
    </submittedName>
</protein>
<organism evidence="4 5">
    <name type="scientific">Pogona vitticeps</name>
    <name type="common">central bearded dragon</name>
    <dbReference type="NCBI Taxonomy" id="103695"/>
    <lineage>
        <taxon>Eukaryota</taxon>
        <taxon>Metazoa</taxon>
        <taxon>Chordata</taxon>
        <taxon>Craniata</taxon>
        <taxon>Vertebrata</taxon>
        <taxon>Euteleostomi</taxon>
        <taxon>Lepidosauria</taxon>
        <taxon>Squamata</taxon>
        <taxon>Bifurcata</taxon>
        <taxon>Unidentata</taxon>
        <taxon>Episquamata</taxon>
        <taxon>Toxicofera</taxon>
        <taxon>Iguania</taxon>
        <taxon>Acrodonta</taxon>
        <taxon>Agamidae</taxon>
        <taxon>Amphibolurinae</taxon>
        <taxon>Pogona</taxon>
    </lineage>
</organism>
<dbReference type="SUPFAM" id="SSF53383">
    <property type="entry name" value="PLP-dependent transferases"/>
    <property type="match status" value="1"/>
</dbReference>
<dbReference type="InterPro" id="IPR015424">
    <property type="entry name" value="PyrdxlP-dep_Trfase"/>
</dbReference>
<evidence type="ECO:0000259" key="3">
    <source>
        <dbReference type="Pfam" id="PF00155"/>
    </source>
</evidence>
<dbReference type="Proteomes" id="UP001652642">
    <property type="component" value="Chromosome 6"/>
</dbReference>
<keyword evidence="2" id="KW-0663">Pyridoxal phosphate</keyword>
<dbReference type="InterPro" id="IPR050478">
    <property type="entry name" value="Ethylene_sulfur-biosynth"/>
</dbReference>
<dbReference type="Pfam" id="PF00155">
    <property type="entry name" value="Aminotran_1_2"/>
    <property type="match status" value="1"/>
</dbReference>
<evidence type="ECO:0000256" key="1">
    <source>
        <dbReference type="ARBA" id="ARBA00007441"/>
    </source>
</evidence>
<evidence type="ECO:0000313" key="5">
    <source>
        <dbReference type="RefSeq" id="XP_072859273.1"/>
    </source>
</evidence>
<feature type="domain" description="Aminotransferase class I/classII large" evidence="3">
    <location>
        <begin position="8"/>
        <end position="338"/>
    </location>
</feature>
<sequence length="407" mass="46728">MNYLEPHLLQYLDTQGLKSFREEIAKFLTEYAKASTAVDPENIIVMNGCCSVFATLSTVLCDPGDGYLIPAPYYGGINSKTWVYGEMQPVHVPLFSEVMDEESRPFQLTVEKLEAAYQRAKDQGIRVRALILINPHNPLGDIYPAQLLKECLEFAHRYKLHVVMDEIYMLSVYDDTTFTSILSLESLPDPDRTHFMWGFSKDFGMCGIRVGILYTRNHEIREAVNQLAVFHGCPGPVQYVLKQFLSDREWLDNVFFPTNRRRLKEAQNILVDGLAEIGIPVLKSSGGLYVWADFRKFLKSQTFEAEMDLWWKILDRKLLISPGKAFSCYEPGWFRLIFSDSVDKIYLCIQRLRQMLHDEMNETIPSSLSAQEDECPELDDVISANYMNTSVDDVSDGYSHLKKIVVF</sequence>
<name>A0ABM5GNN0_9SAUR</name>